<evidence type="ECO:0000313" key="6">
    <source>
        <dbReference type="Proteomes" id="UP000276254"/>
    </source>
</evidence>
<dbReference type="GO" id="GO:0004553">
    <property type="term" value="F:hydrolase activity, hydrolyzing O-glycosyl compounds"/>
    <property type="evidence" value="ECO:0007669"/>
    <property type="project" value="InterPro"/>
</dbReference>
<evidence type="ECO:0000256" key="1">
    <source>
        <dbReference type="ARBA" id="ARBA00007734"/>
    </source>
</evidence>
<dbReference type="InterPro" id="IPR008258">
    <property type="entry name" value="Transglycosylase_SLT_dom_1"/>
</dbReference>
<dbReference type="Gene3D" id="1.10.530.10">
    <property type="match status" value="1"/>
</dbReference>
<dbReference type="Proteomes" id="UP000276254">
    <property type="component" value="Chromosome"/>
</dbReference>
<evidence type="ECO:0000256" key="2">
    <source>
        <dbReference type="ARBA" id="ARBA00009387"/>
    </source>
</evidence>
<dbReference type="SUPFAM" id="SSF48435">
    <property type="entry name" value="Bacterial muramidases"/>
    <property type="match status" value="1"/>
</dbReference>
<comment type="similarity">
    <text evidence="1">Belongs to the transglycosylase Slt family.</text>
</comment>
<dbReference type="InterPro" id="IPR008939">
    <property type="entry name" value="Lytic_TGlycosylase_superhlx_U"/>
</dbReference>
<dbReference type="PANTHER" id="PTHR37423">
    <property type="entry name" value="SOLUBLE LYTIC MUREIN TRANSGLYCOSYLASE-RELATED"/>
    <property type="match status" value="1"/>
</dbReference>
<keyword evidence="6" id="KW-1185">Reference proteome</keyword>
<dbReference type="Gene3D" id="1.25.20.10">
    <property type="entry name" value="Bacterial muramidases"/>
    <property type="match status" value="1"/>
</dbReference>
<keyword evidence="3" id="KW-0732">Signal</keyword>
<evidence type="ECO:0000256" key="3">
    <source>
        <dbReference type="ARBA" id="ARBA00022729"/>
    </source>
</evidence>
<dbReference type="Pfam" id="PF01464">
    <property type="entry name" value="SLT"/>
    <property type="match status" value="1"/>
</dbReference>
<feature type="domain" description="Transglycosylase SLT" evidence="4">
    <location>
        <begin position="473"/>
        <end position="571"/>
    </location>
</feature>
<dbReference type="InterPro" id="IPR023346">
    <property type="entry name" value="Lysozyme-like_dom_sf"/>
</dbReference>
<dbReference type="CDD" id="cd13401">
    <property type="entry name" value="Slt70-like"/>
    <property type="match status" value="1"/>
</dbReference>
<dbReference type="AlphaFoldDB" id="A0A494TE63"/>
<accession>A0A494TE63</accession>
<dbReference type="GO" id="GO:0042597">
    <property type="term" value="C:periplasmic space"/>
    <property type="evidence" value="ECO:0007669"/>
    <property type="project" value="InterPro"/>
</dbReference>
<proteinExistence type="inferred from homology"/>
<sequence>MAPPPPRSFVAPSNAGLSDALAQWMAVRQSDSLPFQSYADFLLRHPGWPGEAALRKTAERQLRPDSVSPTQILAYFTRYPAQSPSAALRYAEALDATGQRDAARDMARRAWTTGSLSIDDETRLISRFSGALTPQDQDQREDRLLWVRSTASAGRQISLASPTRQPVFDARIAMQTRSPEALTKVSLTSGTARGDAGYLVDQASWLRATGQEFAARALLSAPRRLNYTPLDPDRWLDTLYSFAKGAADAGQWQVAYDIARQVDDTYPAGTVIRDRPLSERDDYTNLTWLAGTAALNRLGRPADAIALFDKYSQAARSPQTQVKGIYWAGRAAEAAGRRSDANSYYRRAAAYFDQFYGQLASERIGTPLTIPVVTRTIDISANDRDAFFRREIVRAATYLGQTGDWANQSLFVRAIAAAAESDKDHVLASELAIRINRPDLGVMIGRSAGINGLRDYVRTGFPIVPITPENQPSWTMIHAIARQESQFDRKIVSRAGARGLMQLMPGTARDVAGKTGVAYNAASLDDPTFNASLGSWYFGRLMDRYGGNYVLSVAAYNAGAGNVNKWLVANGDPRLPGADVLAWIEAIPFKETRDYVQRVLENAVVYDLLNPRAGPAKRNALSTYLGKSNPG</sequence>
<dbReference type="OrthoDB" id="9815002at2"/>
<evidence type="ECO:0000259" key="4">
    <source>
        <dbReference type="Pfam" id="PF01464"/>
    </source>
</evidence>
<evidence type="ECO:0000313" key="5">
    <source>
        <dbReference type="EMBL" id="AYJ87787.1"/>
    </source>
</evidence>
<protein>
    <submittedName>
        <fullName evidence="5">Lytic transglycosylase domain-containing protein</fullName>
    </submittedName>
</protein>
<organism evidence="5 6">
    <name type="scientific">Sphingomonas paeninsulae</name>
    <dbReference type="NCBI Taxonomy" id="2319844"/>
    <lineage>
        <taxon>Bacteria</taxon>
        <taxon>Pseudomonadati</taxon>
        <taxon>Pseudomonadota</taxon>
        <taxon>Alphaproteobacteria</taxon>
        <taxon>Sphingomonadales</taxon>
        <taxon>Sphingomonadaceae</taxon>
        <taxon>Sphingomonas</taxon>
    </lineage>
</organism>
<gene>
    <name evidence="5" type="ORF">D3Y57_05975</name>
</gene>
<comment type="similarity">
    <text evidence="2">Belongs to the virb1 family.</text>
</comment>
<dbReference type="KEGG" id="spha:D3Y57_05975"/>
<dbReference type="SUPFAM" id="SSF53955">
    <property type="entry name" value="Lysozyme-like"/>
    <property type="match status" value="1"/>
</dbReference>
<dbReference type="EMBL" id="CP032829">
    <property type="protein sequence ID" value="AYJ87787.1"/>
    <property type="molecule type" value="Genomic_DNA"/>
</dbReference>
<reference evidence="5 6" key="1">
    <citation type="submission" date="2018-09" db="EMBL/GenBank/DDBJ databases">
        <title>Sphingomonas peninsula sp. nov., isolated from fildes peninsula, Antarctic soil.</title>
        <authorList>
            <person name="Yingchao G."/>
        </authorList>
    </citation>
    <scope>NUCLEOTIDE SEQUENCE [LARGE SCALE GENOMIC DNA]</scope>
    <source>
        <strain evidence="5 6">YZ-8</strain>
    </source>
</reference>
<name>A0A494TE63_SPHPE</name>
<dbReference type="PANTHER" id="PTHR37423:SF2">
    <property type="entry name" value="MEMBRANE-BOUND LYTIC MUREIN TRANSGLYCOSYLASE C"/>
    <property type="match status" value="1"/>
</dbReference>